<organism evidence="1 2">
    <name type="scientific">Devosia rhizoryzae</name>
    <dbReference type="NCBI Taxonomy" id="2774137"/>
    <lineage>
        <taxon>Bacteria</taxon>
        <taxon>Pseudomonadati</taxon>
        <taxon>Pseudomonadota</taxon>
        <taxon>Alphaproteobacteria</taxon>
        <taxon>Hyphomicrobiales</taxon>
        <taxon>Devosiaceae</taxon>
        <taxon>Devosia</taxon>
    </lineage>
</organism>
<evidence type="ECO:0000313" key="2">
    <source>
        <dbReference type="Proteomes" id="UP000595857"/>
    </source>
</evidence>
<reference evidence="1 2" key="1">
    <citation type="submission" date="2021-01" db="EMBL/GenBank/DDBJ databases">
        <title>Genome seq and assembly of Devosia sp. LEGU1.</title>
        <authorList>
            <person name="Chhetri G."/>
        </authorList>
    </citation>
    <scope>NUCLEOTIDE SEQUENCE [LARGE SCALE GENOMIC DNA]</scope>
    <source>
        <strain evidence="1 2">LEGU1</strain>
    </source>
</reference>
<accession>A0ABX7C1B5</accession>
<dbReference type="RefSeq" id="WP_201629874.1">
    <property type="nucleotide sequence ID" value="NZ_CP068046.1"/>
</dbReference>
<keyword evidence="2" id="KW-1185">Reference proteome</keyword>
<proteinExistence type="predicted"/>
<gene>
    <name evidence="1" type="ORF">JI748_09470</name>
</gene>
<dbReference type="EMBL" id="CP068046">
    <property type="protein sequence ID" value="QQR38029.1"/>
    <property type="molecule type" value="Genomic_DNA"/>
</dbReference>
<sequence>MLVYGDIERYEAAATLAARVSAGIERCRALPPGLARHAELVATFIACSTLVQGVADGESEATGVDDTTPAQDAGATLLLALAQAIGASWDSDFAAMSPVDESALALLSRSGAIRSKLPEGYAFYALYPENYFEAARQSGLGPGTTVIGIRSIGIGLAAMVAAALGAPPAFSIRPVGHPFDRRMSVGQGLAERLLTATGPFAIVDEGPGLSGSSFNCVAGWLVAHGVAEEQIHFFPSHGGDLGHEAQKAHRARWMGARKHVSDMDAVLLRSGRLEDWIATMVGPLTKPMRDLSGGGWRSLVSDLPPADPAMEKRKFLVETESGRYLAKFIGLGDSGPKKLAIAQALSEAGFAPPPSGICHGFMLTPWIQPVATPEAKPPPARVLDYLAFRAGLAPTGGGASLDDLFSMATYNLGQSLGLQIGEAATAALGDPARFAAQPCCTDNRMHRWEWVHGAEGWMKLDGLDHHAAHDLVGCQDIAWDVAGASVELDLSVASLAGALENRLGRILDADFLRSMELCYLGFQIGLWTMAKARNGQTEQPGIDRQIARYGRRVRLLLCSEAEKRS</sequence>
<protein>
    <submittedName>
        <fullName evidence="1">Uncharacterized protein</fullName>
    </submittedName>
</protein>
<dbReference type="Proteomes" id="UP000595857">
    <property type="component" value="Chromosome"/>
</dbReference>
<name>A0ABX7C1B5_9HYPH</name>
<evidence type="ECO:0000313" key="1">
    <source>
        <dbReference type="EMBL" id="QQR38029.1"/>
    </source>
</evidence>